<comment type="caution">
    <text evidence="1">The sequence shown here is derived from an EMBL/GenBank/DDBJ whole genome shotgun (WGS) entry which is preliminary data.</text>
</comment>
<gene>
    <name evidence="1" type="ORF">PIB30_057258</name>
</gene>
<accession>A0ABU6WLB3</accession>
<protein>
    <submittedName>
        <fullName evidence="1">Uncharacterized protein</fullName>
    </submittedName>
</protein>
<proteinExistence type="predicted"/>
<reference evidence="1 2" key="1">
    <citation type="journal article" date="2023" name="Plants (Basel)">
        <title>Bridging the Gap: Combining Genomics and Transcriptomics Approaches to Understand Stylosanthes scabra, an Orphan Legume from the Brazilian Caatinga.</title>
        <authorList>
            <person name="Ferreira-Neto J.R.C."/>
            <person name="da Silva M.D."/>
            <person name="Binneck E."/>
            <person name="de Melo N.F."/>
            <person name="da Silva R.H."/>
            <person name="de Melo A.L.T.M."/>
            <person name="Pandolfi V."/>
            <person name="Bustamante F.O."/>
            <person name="Brasileiro-Vidal A.C."/>
            <person name="Benko-Iseppon A.M."/>
        </authorList>
    </citation>
    <scope>NUCLEOTIDE SEQUENCE [LARGE SCALE GENOMIC DNA]</scope>
    <source>
        <tissue evidence="1">Leaves</tissue>
    </source>
</reference>
<dbReference type="Proteomes" id="UP001341840">
    <property type="component" value="Unassembled WGS sequence"/>
</dbReference>
<sequence>MFPVLLRKLLSIICSSVEDAVELWLSSFRDDNNLLLSMEAPRWQIGCIFISLELIKHMKQCRSRVLEATLELMAGASTPPVISNGHRCRKAYVNVFSADSKKMCQCDFVRHFPLLGCRRRWPRWNIPQSFN</sequence>
<name>A0ABU6WLB3_9FABA</name>
<keyword evidence="2" id="KW-1185">Reference proteome</keyword>
<evidence type="ECO:0000313" key="2">
    <source>
        <dbReference type="Proteomes" id="UP001341840"/>
    </source>
</evidence>
<organism evidence="1 2">
    <name type="scientific">Stylosanthes scabra</name>
    <dbReference type="NCBI Taxonomy" id="79078"/>
    <lineage>
        <taxon>Eukaryota</taxon>
        <taxon>Viridiplantae</taxon>
        <taxon>Streptophyta</taxon>
        <taxon>Embryophyta</taxon>
        <taxon>Tracheophyta</taxon>
        <taxon>Spermatophyta</taxon>
        <taxon>Magnoliopsida</taxon>
        <taxon>eudicotyledons</taxon>
        <taxon>Gunneridae</taxon>
        <taxon>Pentapetalae</taxon>
        <taxon>rosids</taxon>
        <taxon>fabids</taxon>
        <taxon>Fabales</taxon>
        <taxon>Fabaceae</taxon>
        <taxon>Papilionoideae</taxon>
        <taxon>50 kb inversion clade</taxon>
        <taxon>dalbergioids sensu lato</taxon>
        <taxon>Dalbergieae</taxon>
        <taxon>Pterocarpus clade</taxon>
        <taxon>Stylosanthes</taxon>
    </lineage>
</organism>
<evidence type="ECO:0000313" key="1">
    <source>
        <dbReference type="EMBL" id="MED6185458.1"/>
    </source>
</evidence>
<dbReference type="EMBL" id="JASCZI010181709">
    <property type="protein sequence ID" value="MED6185458.1"/>
    <property type="molecule type" value="Genomic_DNA"/>
</dbReference>